<protein>
    <recommendedName>
        <fullName evidence="4">Lipoprotein</fullName>
    </recommendedName>
</protein>
<dbReference type="RefSeq" id="WP_145983679.1">
    <property type="nucleotide sequence ID" value="NZ_AP018738.1"/>
</dbReference>
<reference evidence="2 3" key="1">
    <citation type="submission" date="2018-06" db="EMBL/GenBank/DDBJ databases">
        <title>OYT1 Genome Sequencing.</title>
        <authorList>
            <person name="Kato S."/>
            <person name="Itoh T."/>
            <person name="Ohkuma M."/>
        </authorList>
    </citation>
    <scope>NUCLEOTIDE SEQUENCE [LARGE SCALE GENOMIC DNA]</scope>
    <source>
        <strain evidence="2 3">OYT1</strain>
    </source>
</reference>
<name>A0A2Z6GBL6_9PROT</name>
<accession>A0A2Z6GBL6</accession>
<keyword evidence="3" id="KW-1185">Reference proteome</keyword>
<evidence type="ECO:0000313" key="3">
    <source>
        <dbReference type="Proteomes" id="UP000033070"/>
    </source>
</evidence>
<dbReference type="Proteomes" id="UP000033070">
    <property type="component" value="Chromosome"/>
</dbReference>
<gene>
    <name evidence="2" type="ORF">OYT1_ch1366</name>
</gene>
<dbReference type="EMBL" id="AP018738">
    <property type="protein sequence ID" value="BBE50923.1"/>
    <property type="molecule type" value="Genomic_DNA"/>
</dbReference>
<feature type="chain" id="PRO_5017256390" description="Lipoprotein" evidence="1">
    <location>
        <begin position="24"/>
        <end position="145"/>
    </location>
</feature>
<dbReference type="OrthoDB" id="8559994at2"/>
<dbReference type="PROSITE" id="PS51257">
    <property type="entry name" value="PROKAR_LIPOPROTEIN"/>
    <property type="match status" value="1"/>
</dbReference>
<sequence length="145" mass="16251">MRTFFLSMLAVSWLAGCANPAHVHQMVSKDGGAFAAGELIHDHDRGKDNHLVLEMSNRRYEAHGFTVERHTHLGELHKRYYLSNPKRWERIFSGLDTSHVTYCIETAARSADGHELSCSLIWKFGNTPAGFCTDQAGTAFPVGFE</sequence>
<evidence type="ECO:0008006" key="4">
    <source>
        <dbReference type="Google" id="ProtNLM"/>
    </source>
</evidence>
<keyword evidence="1" id="KW-0732">Signal</keyword>
<evidence type="ECO:0000313" key="2">
    <source>
        <dbReference type="EMBL" id="BBE50923.1"/>
    </source>
</evidence>
<dbReference type="STRING" id="1188319.OYT1_02026"/>
<proteinExistence type="predicted"/>
<dbReference type="AlphaFoldDB" id="A0A2Z6GBL6"/>
<evidence type="ECO:0000256" key="1">
    <source>
        <dbReference type="SAM" id="SignalP"/>
    </source>
</evidence>
<feature type="signal peptide" evidence="1">
    <location>
        <begin position="1"/>
        <end position="23"/>
    </location>
</feature>
<organism evidence="2 3">
    <name type="scientific">Ferriphaselus amnicola</name>
    <dbReference type="NCBI Taxonomy" id="1188319"/>
    <lineage>
        <taxon>Bacteria</taxon>
        <taxon>Pseudomonadati</taxon>
        <taxon>Pseudomonadota</taxon>
        <taxon>Betaproteobacteria</taxon>
        <taxon>Nitrosomonadales</taxon>
        <taxon>Gallionellaceae</taxon>
        <taxon>Ferriphaselus</taxon>
    </lineage>
</organism>
<dbReference type="KEGG" id="fam:OYT1_ch1366"/>